<dbReference type="GO" id="GO:0016491">
    <property type="term" value="F:oxidoreductase activity"/>
    <property type="evidence" value="ECO:0007669"/>
    <property type="project" value="UniProtKB-KW"/>
</dbReference>
<gene>
    <name evidence="4" type="ORF">CC1G_11777</name>
</gene>
<dbReference type="Pfam" id="PF22685">
    <property type="entry name" value="Gal80p_C-like"/>
    <property type="match status" value="1"/>
</dbReference>
<dbReference type="OrthoDB" id="64915at2759"/>
<dbReference type="RefSeq" id="XP_001835343.1">
    <property type="nucleotide sequence ID" value="XM_001835291.1"/>
</dbReference>
<dbReference type="VEuPathDB" id="FungiDB:CC1G_11777"/>
<dbReference type="PANTHER" id="PTHR43818">
    <property type="entry name" value="BCDNA.GH03377"/>
    <property type="match status" value="1"/>
</dbReference>
<dbReference type="GO" id="GO:0000166">
    <property type="term" value="F:nucleotide binding"/>
    <property type="evidence" value="ECO:0007669"/>
    <property type="project" value="InterPro"/>
</dbReference>
<feature type="domain" description="Gal80p-like C-terminal" evidence="3">
    <location>
        <begin position="145"/>
        <end position="297"/>
    </location>
</feature>
<name>A8NPI5_COPC7</name>
<sequence>MSSSSPLKVGVVGLSTKGWASVALGPSLVQPSLRDKYSLVAVSTTSEASAAASARKWSDETGNEVKAYHGDVSNLLSGEKDLDLVVVSVKAAYHKDALLPAIRAKKDVFVEWPAGKNAAETRELAAEANKAGVKALVGLQGRQSPVLAKVKEIIDSGKIGKVLSSNIISTIPAELQAWGPMTKAGNQRFLEKELGTTALSIVVGHQLDAVDRVLGKFVSVSATGTTHYPTTSLVDDETGEPTGEVLPAPGNDHFSITATLESGSLFTSFFRTIKASTPGRLIFLWEIDGEEGSIKMSASPNNINGSFFTLGDPELYVNGEKVEVEGAQQGPIGSLVRNWEEFAKGEKGSYATLEDAVRIKDYLDAVETSLETGVRISVRA</sequence>
<dbReference type="InterPro" id="IPR000683">
    <property type="entry name" value="Gfo/Idh/MocA-like_OxRdtase_N"/>
</dbReference>
<dbReference type="SUPFAM" id="SSF51735">
    <property type="entry name" value="NAD(P)-binding Rossmann-fold domains"/>
    <property type="match status" value="1"/>
</dbReference>
<dbReference type="InParanoid" id="A8NPI5"/>
<evidence type="ECO:0000313" key="4">
    <source>
        <dbReference type="EMBL" id="EAU86469.1"/>
    </source>
</evidence>
<feature type="domain" description="Gfo/Idh/MocA-like oxidoreductase N-terminal" evidence="2">
    <location>
        <begin position="8"/>
        <end position="138"/>
    </location>
</feature>
<organism evidence="4 5">
    <name type="scientific">Coprinopsis cinerea (strain Okayama-7 / 130 / ATCC MYA-4618 / FGSC 9003)</name>
    <name type="common">Inky cap fungus</name>
    <name type="synonym">Hormographiella aspergillata</name>
    <dbReference type="NCBI Taxonomy" id="240176"/>
    <lineage>
        <taxon>Eukaryota</taxon>
        <taxon>Fungi</taxon>
        <taxon>Dikarya</taxon>
        <taxon>Basidiomycota</taxon>
        <taxon>Agaricomycotina</taxon>
        <taxon>Agaricomycetes</taxon>
        <taxon>Agaricomycetidae</taxon>
        <taxon>Agaricales</taxon>
        <taxon>Agaricineae</taxon>
        <taxon>Psathyrellaceae</taxon>
        <taxon>Coprinopsis</taxon>
    </lineage>
</organism>
<protein>
    <submittedName>
        <fullName evidence="4">NAD-binding Rossmann fold oxidoreductase</fullName>
    </submittedName>
</protein>
<dbReference type="Proteomes" id="UP000001861">
    <property type="component" value="Unassembled WGS sequence"/>
</dbReference>
<dbReference type="InterPro" id="IPR050463">
    <property type="entry name" value="Gfo/Idh/MocA_oxidrdct_glycsds"/>
</dbReference>
<keyword evidence="1" id="KW-0560">Oxidoreductase</keyword>
<dbReference type="AlphaFoldDB" id="A8NPI5"/>
<evidence type="ECO:0000259" key="2">
    <source>
        <dbReference type="Pfam" id="PF01408"/>
    </source>
</evidence>
<accession>A8NPI5</accession>
<dbReference type="STRING" id="240176.A8NPI5"/>
<dbReference type="InterPro" id="IPR055080">
    <property type="entry name" value="Gal80p-like_C"/>
</dbReference>
<dbReference type="EMBL" id="AACS02000012">
    <property type="protein sequence ID" value="EAU86469.1"/>
    <property type="molecule type" value="Genomic_DNA"/>
</dbReference>
<dbReference type="GeneID" id="6011873"/>
<dbReference type="SUPFAM" id="SSF55347">
    <property type="entry name" value="Glyceraldehyde-3-phosphate dehydrogenase-like, C-terminal domain"/>
    <property type="match status" value="1"/>
</dbReference>
<dbReference type="Gene3D" id="3.40.50.720">
    <property type="entry name" value="NAD(P)-binding Rossmann-like Domain"/>
    <property type="match status" value="1"/>
</dbReference>
<dbReference type="Gene3D" id="3.30.360.10">
    <property type="entry name" value="Dihydrodipicolinate Reductase, domain 2"/>
    <property type="match status" value="1"/>
</dbReference>
<comment type="caution">
    <text evidence="4">The sequence shown here is derived from an EMBL/GenBank/DDBJ whole genome shotgun (WGS) entry which is preliminary data.</text>
</comment>
<dbReference type="eggNOG" id="KOG2741">
    <property type="taxonomic scope" value="Eukaryota"/>
</dbReference>
<reference evidence="4 5" key="1">
    <citation type="journal article" date="2010" name="Proc. Natl. Acad. Sci. U.S.A.">
        <title>Insights into evolution of multicellular fungi from the assembled chromosomes of the mushroom Coprinopsis cinerea (Coprinus cinereus).</title>
        <authorList>
            <person name="Stajich J.E."/>
            <person name="Wilke S.K."/>
            <person name="Ahren D."/>
            <person name="Au C.H."/>
            <person name="Birren B.W."/>
            <person name="Borodovsky M."/>
            <person name="Burns C."/>
            <person name="Canback B."/>
            <person name="Casselton L.A."/>
            <person name="Cheng C.K."/>
            <person name="Deng J."/>
            <person name="Dietrich F.S."/>
            <person name="Fargo D.C."/>
            <person name="Farman M.L."/>
            <person name="Gathman A.C."/>
            <person name="Goldberg J."/>
            <person name="Guigo R."/>
            <person name="Hoegger P.J."/>
            <person name="Hooker J.B."/>
            <person name="Huggins A."/>
            <person name="James T.Y."/>
            <person name="Kamada T."/>
            <person name="Kilaru S."/>
            <person name="Kodira C."/>
            <person name="Kues U."/>
            <person name="Kupfer D."/>
            <person name="Kwan H.S."/>
            <person name="Lomsadze A."/>
            <person name="Li W."/>
            <person name="Lilly W.W."/>
            <person name="Ma L.J."/>
            <person name="Mackey A.J."/>
            <person name="Manning G."/>
            <person name="Martin F."/>
            <person name="Muraguchi H."/>
            <person name="Natvig D.O."/>
            <person name="Palmerini H."/>
            <person name="Ramesh M.A."/>
            <person name="Rehmeyer C.J."/>
            <person name="Roe B.A."/>
            <person name="Shenoy N."/>
            <person name="Stanke M."/>
            <person name="Ter-Hovhannisyan V."/>
            <person name="Tunlid A."/>
            <person name="Velagapudi R."/>
            <person name="Vision T.J."/>
            <person name="Zeng Q."/>
            <person name="Zolan M.E."/>
            <person name="Pukkila P.J."/>
        </authorList>
    </citation>
    <scope>NUCLEOTIDE SEQUENCE [LARGE SCALE GENOMIC DNA]</scope>
    <source>
        <strain evidence="5">Okayama-7 / 130 / ATCC MYA-4618 / FGSC 9003</strain>
    </source>
</reference>
<keyword evidence="5" id="KW-1185">Reference proteome</keyword>
<dbReference type="InterPro" id="IPR036291">
    <property type="entry name" value="NAD(P)-bd_dom_sf"/>
</dbReference>
<dbReference type="OMA" id="DHMFVQG"/>
<evidence type="ECO:0000256" key="1">
    <source>
        <dbReference type="ARBA" id="ARBA00023002"/>
    </source>
</evidence>
<dbReference type="KEGG" id="cci:CC1G_11777"/>
<dbReference type="PANTHER" id="PTHR43818:SF11">
    <property type="entry name" value="BCDNA.GH03377"/>
    <property type="match status" value="1"/>
</dbReference>
<evidence type="ECO:0000259" key="3">
    <source>
        <dbReference type="Pfam" id="PF22685"/>
    </source>
</evidence>
<dbReference type="Pfam" id="PF01408">
    <property type="entry name" value="GFO_IDH_MocA"/>
    <property type="match status" value="1"/>
</dbReference>
<evidence type="ECO:0000313" key="5">
    <source>
        <dbReference type="Proteomes" id="UP000001861"/>
    </source>
</evidence>
<proteinExistence type="predicted"/>